<dbReference type="InterPro" id="IPR000073">
    <property type="entry name" value="AB_hydrolase_1"/>
</dbReference>
<accession>A0A5J5FTQ3</accession>
<comment type="caution">
    <text evidence="2">The sequence shown here is derived from an EMBL/GenBank/DDBJ whole genome shotgun (WGS) entry which is preliminary data.</text>
</comment>
<dbReference type="InterPro" id="IPR051044">
    <property type="entry name" value="MAG_DAG_Lipase"/>
</dbReference>
<evidence type="ECO:0000259" key="1">
    <source>
        <dbReference type="Pfam" id="PF12146"/>
    </source>
</evidence>
<evidence type="ECO:0000313" key="3">
    <source>
        <dbReference type="Proteomes" id="UP000335415"/>
    </source>
</evidence>
<organism evidence="2 3">
    <name type="scientific">Affinibrenneria salicis</name>
    <dbReference type="NCBI Taxonomy" id="2590031"/>
    <lineage>
        <taxon>Bacteria</taxon>
        <taxon>Pseudomonadati</taxon>
        <taxon>Pseudomonadota</taxon>
        <taxon>Gammaproteobacteria</taxon>
        <taxon>Enterobacterales</taxon>
        <taxon>Pectobacteriaceae</taxon>
        <taxon>Affinibrenneria</taxon>
    </lineage>
</organism>
<dbReference type="InterPro" id="IPR022742">
    <property type="entry name" value="Hydrolase_4"/>
</dbReference>
<name>A0A5J5FTQ3_9GAMM</name>
<dbReference type="GO" id="GO:0004622">
    <property type="term" value="F:phosphatidylcholine lysophospholipase activity"/>
    <property type="evidence" value="ECO:0007669"/>
    <property type="project" value="UniProtKB-EC"/>
</dbReference>
<keyword evidence="3" id="KW-1185">Reference proteome</keyword>
<dbReference type="EMBL" id="VYKJ01000014">
    <property type="protein sequence ID" value="KAA8996423.1"/>
    <property type="molecule type" value="Genomic_DNA"/>
</dbReference>
<dbReference type="Gene3D" id="3.40.50.1820">
    <property type="entry name" value="alpha/beta hydrolase"/>
    <property type="match status" value="1"/>
</dbReference>
<dbReference type="RefSeq" id="WP_150437079.1">
    <property type="nucleotide sequence ID" value="NZ_VYKJ01000014.1"/>
</dbReference>
<dbReference type="InterPro" id="IPR029058">
    <property type="entry name" value="AB_hydrolase_fold"/>
</dbReference>
<dbReference type="EC" id="3.1.1.5" evidence="2"/>
<dbReference type="SUPFAM" id="SSF53474">
    <property type="entry name" value="alpha/beta-Hydrolases"/>
    <property type="match status" value="1"/>
</dbReference>
<proteinExistence type="predicted"/>
<keyword evidence="2" id="KW-0378">Hydrolase</keyword>
<dbReference type="OrthoDB" id="9788260at2"/>
<dbReference type="Pfam" id="PF12146">
    <property type="entry name" value="Hydrolase_4"/>
    <property type="match status" value="1"/>
</dbReference>
<evidence type="ECO:0000313" key="2">
    <source>
        <dbReference type="EMBL" id="KAA8996423.1"/>
    </source>
</evidence>
<dbReference type="PRINTS" id="PR00111">
    <property type="entry name" value="ABHYDROLASE"/>
</dbReference>
<dbReference type="Proteomes" id="UP000335415">
    <property type="component" value="Unassembled WGS sequence"/>
</dbReference>
<dbReference type="PANTHER" id="PTHR11614">
    <property type="entry name" value="PHOSPHOLIPASE-RELATED"/>
    <property type="match status" value="1"/>
</dbReference>
<feature type="domain" description="Serine aminopeptidase S33" evidence="1">
    <location>
        <begin position="52"/>
        <end position="311"/>
    </location>
</feature>
<dbReference type="AlphaFoldDB" id="A0A5J5FTQ3"/>
<reference evidence="2 3" key="1">
    <citation type="submission" date="2019-09" db="EMBL/GenBank/DDBJ databases">
        <authorList>
            <person name="Li Y."/>
        </authorList>
    </citation>
    <scope>NUCLEOTIDE SEQUENCE [LARGE SCALE GENOMIC DNA]</scope>
    <source>
        <strain evidence="2 3">L3-3HA</strain>
    </source>
</reference>
<gene>
    <name evidence="2" type="primary">pldB</name>
    <name evidence="2" type="ORF">FJU30_21770</name>
</gene>
<sequence length="329" mass="37799">MASCSLDLLTREAQFAAFATGSLLDFWHRRQEGEFNGVDDIPIRYARFTSPDHDRVIAIFPGRIESYVKYGEVAYDLFRQGYDVLILDHRGQGRSGRLLADRHRGHVERFSDYSEDVALFWRHCLAGSDYRRRFAVAHSMGGAILAQFLLQQPQTFDAAVLCAPMFGIHLPVPRWLAWRILDWAERRPAMRDYYAIGTGQWRPLPYSMNVLTHSRERYRRNVHFYADYPELRVGGPTYHWLREALLAGQRIIADAADLSTPLLILQAEDDRVVDNHSQALFCQARARAGHAGIAALQVIAGARHEILFEKDDIRAQAFDAIVHYLSRYH</sequence>
<dbReference type="NCBIfam" id="NF008019">
    <property type="entry name" value="PRK10749.1"/>
    <property type="match status" value="1"/>
</dbReference>
<protein>
    <submittedName>
        <fullName evidence="2">Lysophospholipase L2</fullName>
        <ecNumber evidence="2">3.1.1.5</ecNumber>
    </submittedName>
</protein>